<dbReference type="Pfam" id="PF10937">
    <property type="entry name" value="Kgd4-YMR31"/>
    <property type="match status" value="1"/>
</dbReference>
<dbReference type="GO" id="GO:0006103">
    <property type="term" value="P:2-oxoglutarate metabolic process"/>
    <property type="evidence" value="ECO:0007669"/>
    <property type="project" value="InterPro"/>
</dbReference>
<dbReference type="GeneID" id="113520674"/>
<evidence type="ECO:0000256" key="1">
    <source>
        <dbReference type="ARBA" id="ARBA00004173"/>
    </source>
</evidence>
<evidence type="ECO:0000256" key="4">
    <source>
        <dbReference type="SAM" id="MobiDB-lite"/>
    </source>
</evidence>
<dbReference type="OrthoDB" id="2116030at2759"/>
<comment type="subcellular location">
    <subcellularLocation>
        <location evidence="1">Mitochondrion</location>
    </subcellularLocation>
</comment>
<protein>
    <submittedName>
        <fullName evidence="6">Uncharacterized protein LOC113520674</fullName>
    </submittedName>
</protein>
<comment type="similarity">
    <text evidence="3">Belongs to the alpha-ketoglutarate dehydrogenase component 4 family.</text>
</comment>
<dbReference type="Proteomes" id="UP001652740">
    <property type="component" value="Unplaced"/>
</dbReference>
<keyword evidence="2" id="KW-0496">Mitochondrion</keyword>
<evidence type="ECO:0000256" key="3">
    <source>
        <dbReference type="ARBA" id="ARBA00043970"/>
    </source>
</evidence>
<gene>
    <name evidence="6" type="primary">LOC113520674</name>
</gene>
<proteinExistence type="inferred from homology"/>
<dbReference type="GO" id="GO:0005739">
    <property type="term" value="C:mitochondrion"/>
    <property type="evidence" value="ECO:0007669"/>
    <property type="project" value="UniProtKB-SubCell"/>
</dbReference>
<dbReference type="RefSeq" id="XP_026761878.1">
    <property type="nucleotide sequence ID" value="XM_026906077.3"/>
</dbReference>
<dbReference type="AlphaFoldDB" id="A0A6J1WZJ2"/>
<dbReference type="KEGG" id="gmw:113520674"/>
<organism evidence="5 6">
    <name type="scientific">Galleria mellonella</name>
    <name type="common">Greater wax moth</name>
    <dbReference type="NCBI Taxonomy" id="7137"/>
    <lineage>
        <taxon>Eukaryota</taxon>
        <taxon>Metazoa</taxon>
        <taxon>Ecdysozoa</taxon>
        <taxon>Arthropoda</taxon>
        <taxon>Hexapoda</taxon>
        <taxon>Insecta</taxon>
        <taxon>Pterygota</taxon>
        <taxon>Neoptera</taxon>
        <taxon>Endopterygota</taxon>
        <taxon>Lepidoptera</taxon>
        <taxon>Glossata</taxon>
        <taxon>Ditrysia</taxon>
        <taxon>Pyraloidea</taxon>
        <taxon>Pyralidae</taxon>
        <taxon>Galleriinae</taxon>
        <taxon>Galleria</taxon>
    </lineage>
</organism>
<reference evidence="6" key="1">
    <citation type="submission" date="2025-08" db="UniProtKB">
        <authorList>
            <consortium name="RefSeq"/>
        </authorList>
    </citation>
    <scope>IDENTIFICATION</scope>
    <source>
        <tissue evidence="6">Whole larvae</tissue>
    </source>
</reference>
<keyword evidence="5" id="KW-1185">Reference proteome</keyword>
<dbReference type="FunCoup" id="A0A6J1WZJ2">
    <property type="interactions" value="1"/>
</dbReference>
<dbReference type="InterPro" id="IPR020373">
    <property type="entry name" value="Kgd4/YMR-31"/>
</dbReference>
<dbReference type="InParanoid" id="A0A6J1WZJ2"/>
<accession>A0A6J1WZJ2</accession>
<feature type="compositionally biased region" description="Low complexity" evidence="4">
    <location>
        <begin position="32"/>
        <end position="49"/>
    </location>
</feature>
<evidence type="ECO:0000313" key="6">
    <source>
        <dbReference type="RefSeq" id="XP_026761878.1"/>
    </source>
</evidence>
<feature type="region of interest" description="Disordered" evidence="4">
    <location>
        <begin position="19"/>
        <end position="53"/>
    </location>
</feature>
<sequence>MVRITTVLSRIPVIKFRKGGVGQSAGGSTIHASAQQAAAPQSQAQPTAAMSTGPILDIDLPARYRRRPLSQEEIDYINGGGIV</sequence>
<name>A0A6J1WZJ2_GALME</name>
<evidence type="ECO:0000256" key="2">
    <source>
        <dbReference type="ARBA" id="ARBA00023128"/>
    </source>
</evidence>
<evidence type="ECO:0000313" key="5">
    <source>
        <dbReference type="Proteomes" id="UP001652740"/>
    </source>
</evidence>